<dbReference type="AlphaFoldDB" id="A0A1R4IZC3"/>
<proteinExistence type="predicted"/>
<feature type="compositionally biased region" description="Pro residues" evidence="1">
    <location>
        <begin position="266"/>
        <end position="280"/>
    </location>
</feature>
<dbReference type="InterPro" id="IPR003018">
    <property type="entry name" value="GAF"/>
</dbReference>
<dbReference type="Gene3D" id="3.30.450.40">
    <property type="match status" value="1"/>
</dbReference>
<reference evidence="3 4" key="1">
    <citation type="submission" date="2017-02" db="EMBL/GenBank/DDBJ databases">
        <authorList>
            <person name="Peterson S.W."/>
        </authorList>
    </citation>
    <scope>NUCLEOTIDE SEQUENCE [LARGE SCALE GENOMIC DNA]</scope>
    <source>
        <strain evidence="3 4">2B3F</strain>
    </source>
</reference>
<dbReference type="InterPro" id="IPR029016">
    <property type="entry name" value="GAF-like_dom_sf"/>
</dbReference>
<name>A0A1R4IZC3_9MICC</name>
<organism evidence="3 4">
    <name type="scientific">Micrococcus lylae</name>
    <dbReference type="NCBI Taxonomy" id="1273"/>
    <lineage>
        <taxon>Bacteria</taxon>
        <taxon>Bacillati</taxon>
        <taxon>Actinomycetota</taxon>
        <taxon>Actinomycetes</taxon>
        <taxon>Micrococcales</taxon>
        <taxon>Micrococcaceae</taxon>
        <taxon>Micrococcus</taxon>
    </lineage>
</organism>
<dbReference type="RefSeq" id="WP_087133888.1">
    <property type="nucleotide sequence ID" value="NZ_FUKP01000037.1"/>
</dbReference>
<evidence type="ECO:0000313" key="4">
    <source>
        <dbReference type="Proteomes" id="UP000196230"/>
    </source>
</evidence>
<evidence type="ECO:0000313" key="3">
    <source>
        <dbReference type="EMBL" id="SJN25202.1"/>
    </source>
</evidence>
<evidence type="ECO:0000256" key="1">
    <source>
        <dbReference type="SAM" id="MobiDB-lite"/>
    </source>
</evidence>
<feature type="region of interest" description="Disordered" evidence="1">
    <location>
        <begin position="256"/>
        <end position="289"/>
    </location>
</feature>
<gene>
    <name evidence="3" type="ORF">FM125_05530</name>
</gene>
<evidence type="ECO:0000259" key="2">
    <source>
        <dbReference type="Pfam" id="PF01590"/>
    </source>
</evidence>
<feature type="region of interest" description="Disordered" evidence="1">
    <location>
        <begin position="25"/>
        <end position="58"/>
    </location>
</feature>
<sequence>MAPTLAVGAYRRVVERAHESLSTAALPLVPPAGSSPATGSRTRPRSPLTTSAGTADNEGLRAALQGLRREVRESWLRSLSGFTAPRLLGETDPATLSDADLTVARREQRIAAALPIVRRMLVEPAAEAGLVVAIGNEHGHLLWVEGDRTALNRAEAMGFVPGADWSESSMGTSAPGVVLATGSAMQVSGAEHLSHRVHPWNCSAVPLTDPVTGRLVGVIDLTGGDDAVSPLALPLLQSTADAVHVAWRDLPAPAHATTGTSFPTTAPSPPPAASPAPDGPAAPAATAPHRHAAAGLLRVTGHLPPMLDGVELTGRHAEILTLLAWHGTGLTGAELEAALYPEEGTVVGKRRAGTEGRRPATADGAARAISLRAEVHRLRRTLQNADAPVELLSRPYRLDGHVHVDALCARDALRDGDLDRALYAAAGPVLPRSESPGIDAIRAELGEGLREAVAQDADAEQLWAYLDRPEARDDVELWGAALQLLPADSPRRALAVATLERLEREIG</sequence>
<feature type="domain" description="GAF" evidence="2">
    <location>
        <begin position="146"/>
        <end position="246"/>
    </location>
</feature>
<dbReference type="EMBL" id="FUKP01000037">
    <property type="protein sequence ID" value="SJN25202.1"/>
    <property type="molecule type" value="Genomic_DNA"/>
</dbReference>
<accession>A0A1R4IZC3</accession>
<feature type="compositionally biased region" description="Polar residues" evidence="1">
    <location>
        <begin position="35"/>
        <end position="54"/>
    </location>
</feature>
<dbReference type="Proteomes" id="UP000196230">
    <property type="component" value="Unassembled WGS sequence"/>
</dbReference>
<dbReference type="Pfam" id="PF01590">
    <property type="entry name" value="GAF"/>
    <property type="match status" value="1"/>
</dbReference>
<feature type="compositionally biased region" description="Low complexity" evidence="1">
    <location>
        <begin position="256"/>
        <end position="265"/>
    </location>
</feature>
<protein>
    <submittedName>
        <fullName evidence="3">GAF domain-containing protein / Signal transduction response regulator</fullName>
    </submittedName>
</protein>